<dbReference type="SMART" id="SM00354">
    <property type="entry name" value="HTH_LACI"/>
    <property type="match status" value="1"/>
</dbReference>
<keyword evidence="3" id="KW-0804">Transcription</keyword>
<dbReference type="Gene3D" id="3.40.50.2300">
    <property type="match status" value="2"/>
</dbReference>
<dbReference type="InterPro" id="IPR010982">
    <property type="entry name" value="Lambda_DNA-bd_dom_sf"/>
</dbReference>
<dbReference type="InterPro" id="IPR028082">
    <property type="entry name" value="Peripla_BP_I"/>
</dbReference>
<dbReference type="Proteomes" id="UP000223982">
    <property type="component" value="Unassembled WGS sequence"/>
</dbReference>
<accession>A0AA44ZEE5</accession>
<dbReference type="PANTHER" id="PTHR30146:SF153">
    <property type="entry name" value="LACTOSE OPERON REPRESSOR"/>
    <property type="match status" value="1"/>
</dbReference>
<dbReference type="PROSITE" id="PS50932">
    <property type="entry name" value="HTH_LACI_2"/>
    <property type="match status" value="1"/>
</dbReference>
<dbReference type="SUPFAM" id="SSF47413">
    <property type="entry name" value="lambda repressor-like DNA-binding domains"/>
    <property type="match status" value="1"/>
</dbReference>
<keyword evidence="2" id="KW-0238">DNA-binding</keyword>
<keyword evidence="1" id="KW-0805">Transcription regulation</keyword>
<dbReference type="Proteomes" id="UP000256621">
    <property type="component" value="Chromosome"/>
</dbReference>
<dbReference type="Pfam" id="PF00356">
    <property type="entry name" value="LacI"/>
    <property type="match status" value="1"/>
</dbReference>
<dbReference type="PANTHER" id="PTHR30146">
    <property type="entry name" value="LACI-RELATED TRANSCRIPTIONAL REPRESSOR"/>
    <property type="match status" value="1"/>
</dbReference>
<evidence type="ECO:0000256" key="2">
    <source>
        <dbReference type="ARBA" id="ARBA00023125"/>
    </source>
</evidence>
<dbReference type="GO" id="GO:0003700">
    <property type="term" value="F:DNA-binding transcription factor activity"/>
    <property type="evidence" value="ECO:0007669"/>
    <property type="project" value="TreeGrafter"/>
</dbReference>
<feature type="domain" description="HTH lacI-type" evidence="4">
    <location>
        <begin position="4"/>
        <end position="58"/>
    </location>
</feature>
<evidence type="ECO:0000313" key="5">
    <source>
        <dbReference type="EMBL" id="AXM07794.1"/>
    </source>
</evidence>
<evidence type="ECO:0000313" key="6">
    <source>
        <dbReference type="EMBL" id="PHJ27066.1"/>
    </source>
</evidence>
<dbReference type="EMBL" id="CP031442">
    <property type="protein sequence ID" value="AXM07794.1"/>
    <property type="molecule type" value="Genomic_DNA"/>
</dbReference>
<evidence type="ECO:0000259" key="4">
    <source>
        <dbReference type="PROSITE" id="PS50932"/>
    </source>
</evidence>
<dbReference type="SUPFAM" id="SSF53822">
    <property type="entry name" value="Periplasmic binding protein-like I"/>
    <property type="match status" value="1"/>
</dbReference>
<dbReference type="GO" id="GO:0000976">
    <property type="term" value="F:transcription cis-regulatory region binding"/>
    <property type="evidence" value="ECO:0007669"/>
    <property type="project" value="TreeGrafter"/>
</dbReference>
<reference evidence="5 8" key="2">
    <citation type="submission" date="2018-08" db="EMBL/GenBank/DDBJ databases">
        <title>Genome sequencing of Cutibacterium acnes KCOM 1315.</title>
        <authorList>
            <person name="Kook J.-K."/>
            <person name="Park S.-N."/>
            <person name="Lim Y.K."/>
        </authorList>
    </citation>
    <scope>NUCLEOTIDE SEQUENCE [LARGE SCALE GENOMIC DNA]</scope>
    <source>
        <strain evidence="5 8">KCOM 1315</strain>
    </source>
</reference>
<evidence type="ECO:0000313" key="7">
    <source>
        <dbReference type="Proteomes" id="UP000223982"/>
    </source>
</evidence>
<reference evidence="6 7" key="1">
    <citation type="submission" date="2017-02" db="EMBL/GenBank/DDBJ databases">
        <title>Prevalence of linear plasmids in Propionibacterium acnes isolates obtained from cancerous prostatic tissue.</title>
        <authorList>
            <person name="Davidsson S."/>
            <person name="Bruggemann H."/>
        </authorList>
    </citation>
    <scope>NUCLEOTIDE SEQUENCE [LARGE SCALE GENOMIC DNA]</scope>
    <source>
        <strain evidence="6 7">09-9</strain>
    </source>
</reference>
<dbReference type="CDD" id="cd06267">
    <property type="entry name" value="PBP1_LacI_sugar_binding-like"/>
    <property type="match status" value="1"/>
</dbReference>
<proteinExistence type="predicted"/>
<dbReference type="Pfam" id="PF13377">
    <property type="entry name" value="Peripla_BP_3"/>
    <property type="match status" value="1"/>
</dbReference>
<organism evidence="6 7">
    <name type="scientific">Cutibacterium acnes</name>
    <name type="common">Propionibacterium acnes</name>
    <dbReference type="NCBI Taxonomy" id="1747"/>
    <lineage>
        <taxon>Bacteria</taxon>
        <taxon>Bacillati</taxon>
        <taxon>Actinomycetota</taxon>
        <taxon>Actinomycetes</taxon>
        <taxon>Propionibacteriales</taxon>
        <taxon>Propionibacteriaceae</taxon>
        <taxon>Cutibacterium</taxon>
    </lineage>
</organism>
<dbReference type="PRINTS" id="PR00036">
    <property type="entry name" value="HTHLACI"/>
</dbReference>
<sequence length="361" mass="38065">MSGPTLADIAYQAGVSQATVSRVLNDKPGVSSPTRQCVLTALDVLGYQRPTHLKPVATGLVGLIVPELTNPVFANHAQAIETLLSREGYATAVCTQAPGGMREDDYIRVLRSRQVAGIIVISGSHADTTADMSTYHELVDVGLPLVLVNGYSPSIAVPQISDDDVSAMDQAVAHLVGLGHKHLGLAVGPRRYVPVQRKEQGLRAAVDRHLEGRGRVTVSNTVFSVDGGARAAVDLLGQGANAIICGSDLMALGAIRAARAQGLSVPDDVSVIGCDDSALMRYTDPPLTSLRQDVKLISTMAIQSLMGSIRGDTAFLGERLVQPELVIRGTTAPARVPTVNPSCEPQIPSRAVPMSDTRFAR</sequence>
<name>A0AA44ZEE5_CUTAC</name>
<dbReference type="Gene3D" id="1.10.260.40">
    <property type="entry name" value="lambda repressor-like DNA-binding domains"/>
    <property type="match status" value="1"/>
</dbReference>
<dbReference type="RefSeq" id="WP_002521389.1">
    <property type="nucleotide sequence ID" value="NZ_CAJTKC010000005.1"/>
</dbReference>
<dbReference type="InterPro" id="IPR046335">
    <property type="entry name" value="LacI/GalR-like_sensor"/>
</dbReference>
<dbReference type="InterPro" id="IPR000843">
    <property type="entry name" value="HTH_LacI"/>
</dbReference>
<dbReference type="AlphaFoldDB" id="A0AA44ZEE5"/>
<protein>
    <submittedName>
        <fullName evidence="6">LacI family transcriptional regulator</fullName>
    </submittedName>
</protein>
<evidence type="ECO:0000256" key="1">
    <source>
        <dbReference type="ARBA" id="ARBA00023015"/>
    </source>
</evidence>
<gene>
    <name evidence="6" type="ORF">APS60_08135</name>
    <name evidence="5" type="ORF">DXN06_12370</name>
</gene>
<evidence type="ECO:0000313" key="8">
    <source>
        <dbReference type="Proteomes" id="UP000256621"/>
    </source>
</evidence>
<dbReference type="PROSITE" id="PS00356">
    <property type="entry name" value="HTH_LACI_1"/>
    <property type="match status" value="1"/>
</dbReference>
<dbReference type="EMBL" id="LKVB01000005">
    <property type="protein sequence ID" value="PHJ27066.1"/>
    <property type="molecule type" value="Genomic_DNA"/>
</dbReference>
<evidence type="ECO:0000256" key="3">
    <source>
        <dbReference type="ARBA" id="ARBA00023163"/>
    </source>
</evidence>
<dbReference type="CDD" id="cd01392">
    <property type="entry name" value="HTH_LacI"/>
    <property type="match status" value="1"/>
</dbReference>